<dbReference type="EMBL" id="JAFIMR010000012">
    <property type="protein sequence ID" value="KAI1871782.1"/>
    <property type="molecule type" value="Genomic_DNA"/>
</dbReference>
<proteinExistence type="predicted"/>
<name>A0A9Q0AMJ0_9PEZI</name>
<sequence>MSTKANINWSMIAKITHDMSNVMEIFEENIASTSTGEKDMLLLARSFLTFSDTFRDIVFAEQSHLEHLFNEFGNGLKNAKQQTYDSYNGSKKDWEKHVENKKRLCETVAMAMRDLERSIRVLMRSMEGQVAINAPVYFPKQISDSQSDID</sequence>
<protein>
    <submittedName>
        <fullName evidence="1">Uncharacterized protein</fullName>
    </submittedName>
</protein>
<gene>
    <name evidence="1" type="ORF">JX265_005768</name>
</gene>
<accession>A0A9Q0AMJ0</accession>
<comment type="caution">
    <text evidence="1">The sequence shown here is derived from an EMBL/GenBank/DDBJ whole genome shotgun (WGS) entry which is preliminary data.</text>
</comment>
<reference evidence="1" key="1">
    <citation type="submission" date="2021-03" db="EMBL/GenBank/DDBJ databases">
        <title>Revisited historic fungal species revealed as producer of novel bioactive compounds through whole genome sequencing and comparative genomics.</title>
        <authorList>
            <person name="Vignolle G.A."/>
            <person name="Hochenegger N."/>
            <person name="Mach R.L."/>
            <person name="Mach-Aigner A.R."/>
            <person name="Javad Rahimi M."/>
            <person name="Salim K.A."/>
            <person name="Chan C.M."/>
            <person name="Lim L.B.L."/>
            <person name="Cai F."/>
            <person name="Druzhinina I.S."/>
            <person name="U'Ren J.M."/>
            <person name="Derntl C."/>
        </authorList>
    </citation>
    <scope>NUCLEOTIDE SEQUENCE</scope>
    <source>
        <strain evidence="1">TUCIM 5799</strain>
    </source>
</reference>
<dbReference type="AlphaFoldDB" id="A0A9Q0AMJ0"/>
<dbReference type="Proteomes" id="UP000829685">
    <property type="component" value="Unassembled WGS sequence"/>
</dbReference>
<keyword evidence="2" id="KW-1185">Reference proteome</keyword>
<organism evidence="1 2">
    <name type="scientific">Neoarthrinium moseri</name>
    <dbReference type="NCBI Taxonomy" id="1658444"/>
    <lineage>
        <taxon>Eukaryota</taxon>
        <taxon>Fungi</taxon>
        <taxon>Dikarya</taxon>
        <taxon>Ascomycota</taxon>
        <taxon>Pezizomycotina</taxon>
        <taxon>Sordariomycetes</taxon>
        <taxon>Xylariomycetidae</taxon>
        <taxon>Amphisphaeriales</taxon>
        <taxon>Apiosporaceae</taxon>
        <taxon>Neoarthrinium</taxon>
    </lineage>
</organism>
<evidence type="ECO:0000313" key="1">
    <source>
        <dbReference type="EMBL" id="KAI1871782.1"/>
    </source>
</evidence>
<evidence type="ECO:0000313" key="2">
    <source>
        <dbReference type="Proteomes" id="UP000829685"/>
    </source>
</evidence>